<evidence type="ECO:0000256" key="6">
    <source>
        <dbReference type="ARBA" id="ARBA00023209"/>
    </source>
</evidence>
<keyword evidence="3 8" id="KW-0479">Metal-binding</keyword>
<accession>A0ABY6LZI1</accession>
<dbReference type="InterPro" id="IPR038597">
    <property type="entry name" value="GGGP/HepGP_synthase_sf"/>
</dbReference>
<dbReference type="NCBIfam" id="TIGR01768">
    <property type="entry name" value="GGGP-family"/>
    <property type="match status" value="1"/>
</dbReference>
<name>A0ABY6LZI1_9FLAO</name>
<dbReference type="Pfam" id="PF01884">
    <property type="entry name" value="PcrB"/>
    <property type="match status" value="1"/>
</dbReference>
<dbReference type="NCBIfam" id="NF003198">
    <property type="entry name" value="PRK04169.1-2"/>
    <property type="match status" value="1"/>
</dbReference>
<evidence type="ECO:0000313" key="9">
    <source>
        <dbReference type="EMBL" id="UYW00819.1"/>
    </source>
</evidence>
<feature type="binding site" evidence="8">
    <location>
        <begin position="206"/>
        <end position="207"/>
    </location>
    <ligand>
        <name>sn-glycerol 1-phosphate</name>
        <dbReference type="ChEBI" id="CHEBI:57685"/>
    </ligand>
</feature>
<keyword evidence="5 8" id="KW-0443">Lipid metabolism</keyword>
<comment type="function">
    <text evidence="8">Prenyltransferase that catalyzes the transfer of the geranylgeranyl moiety of geranylgeranyl diphosphate (GGPP) to the C3 hydroxyl of sn-glycerol-1-phosphate (G1P).</text>
</comment>
<evidence type="ECO:0000256" key="7">
    <source>
        <dbReference type="ARBA" id="ARBA00023264"/>
    </source>
</evidence>
<evidence type="ECO:0000256" key="1">
    <source>
        <dbReference type="ARBA" id="ARBA00022516"/>
    </source>
</evidence>
<dbReference type="EMBL" id="CP081495">
    <property type="protein sequence ID" value="UYW00819.1"/>
    <property type="molecule type" value="Genomic_DNA"/>
</dbReference>
<dbReference type="HAMAP" id="MF_00112">
    <property type="entry name" value="GGGP_HepGP_synthase"/>
    <property type="match status" value="1"/>
</dbReference>
<evidence type="ECO:0000256" key="4">
    <source>
        <dbReference type="ARBA" id="ARBA00022842"/>
    </source>
</evidence>
<gene>
    <name evidence="9" type="ORF">K5I29_09920</name>
</gene>
<keyword evidence="1 8" id="KW-0444">Lipid biosynthesis</keyword>
<organism evidence="9 10">
    <name type="scientific">Flavobacterium agricola</name>
    <dbReference type="NCBI Taxonomy" id="2870839"/>
    <lineage>
        <taxon>Bacteria</taxon>
        <taxon>Pseudomonadati</taxon>
        <taxon>Bacteroidota</taxon>
        <taxon>Flavobacteriia</taxon>
        <taxon>Flavobacteriales</taxon>
        <taxon>Flavobacteriaceae</taxon>
        <taxon>Flavobacterium</taxon>
    </lineage>
</organism>
<feature type="binding site" evidence="8">
    <location>
        <begin position="175"/>
        <end position="181"/>
    </location>
    <ligand>
        <name>sn-glycerol 1-phosphate</name>
        <dbReference type="ChEBI" id="CHEBI:57685"/>
    </ligand>
</feature>
<comment type="similarity">
    <text evidence="8">Belongs to the GGGP/HepGP synthase family. Group II subfamily.</text>
</comment>
<comment type="caution">
    <text evidence="8">Lacks conserved residue(s) required for the propagation of feature annotation.</text>
</comment>
<dbReference type="SUPFAM" id="SSF51395">
    <property type="entry name" value="FMN-linked oxidoreductases"/>
    <property type="match status" value="1"/>
</dbReference>
<keyword evidence="4 8" id="KW-0460">Magnesium</keyword>
<evidence type="ECO:0000256" key="8">
    <source>
        <dbReference type="HAMAP-Rule" id="MF_00112"/>
    </source>
</evidence>
<feature type="binding site" evidence="8">
    <location>
        <begin position="228"/>
        <end position="229"/>
    </location>
    <ligand>
        <name>sn-glycerol 1-phosphate</name>
        <dbReference type="ChEBI" id="CHEBI:57685"/>
    </ligand>
</feature>
<feature type="binding site" evidence="8">
    <location>
        <position position="55"/>
    </location>
    <ligand>
        <name>Mg(2+)</name>
        <dbReference type="ChEBI" id="CHEBI:18420"/>
    </ligand>
</feature>
<dbReference type="InterPro" id="IPR008205">
    <property type="entry name" value="GGGP_HepGP_synthase"/>
</dbReference>
<dbReference type="Gene3D" id="3.20.20.390">
    <property type="entry name" value="FMN-linked oxidoreductases"/>
    <property type="match status" value="1"/>
</dbReference>
<keyword evidence="6 8" id="KW-0594">Phospholipid biosynthesis</keyword>
<keyword evidence="2 8" id="KW-0808">Transferase</keyword>
<evidence type="ECO:0000313" key="10">
    <source>
        <dbReference type="Proteomes" id="UP001163328"/>
    </source>
</evidence>
<dbReference type="Proteomes" id="UP001163328">
    <property type="component" value="Chromosome"/>
</dbReference>
<sequence length="243" mass="26572">MKSNLLYKQICEAQKNNKKLLAILIDPDKVQVSEITFLIQKIKQSPATHIFVGGSIVTNFIIDELVLALKAELNLPIILFPGDPSQISEHADAILFLNLISGRNPDYLIDIQVKSVPLLKNSKLEIIPTGYLLIDGGKETAVQRVSKTTPISNTAVDQIVNTAIAGMWMGNQLIYLEAGSGALQAISPQIIKQVKQELHIPLLVGGGIKTYKQIETAYQNGADLVVIGTAFENNPHFFDNSLC</sequence>
<proteinExistence type="inferred from homology"/>
<dbReference type="RefSeq" id="WP_264432948.1">
    <property type="nucleotide sequence ID" value="NZ_CP081495.1"/>
</dbReference>
<comment type="cofactor">
    <cofactor evidence="8">
        <name>Mg(2+)</name>
        <dbReference type="ChEBI" id="CHEBI:18420"/>
    </cofactor>
</comment>
<comment type="catalytic activity">
    <reaction evidence="8">
        <text>sn-glycerol 1-phosphate + (2E,6E,10E)-geranylgeranyl diphosphate = sn-3-O-(geranylgeranyl)glycerol 1-phosphate + diphosphate</text>
        <dbReference type="Rhea" id="RHEA:23404"/>
        <dbReference type="ChEBI" id="CHEBI:33019"/>
        <dbReference type="ChEBI" id="CHEBI:57677"/>
        <dbReference type="ChEBI" id="CHEBI:57685"/>
        <dbReference type="ChEBI" id="CHEBI:58756"/>
        <dbReference type="EC" id="2.5.1.41"/>
    </reaction>
</comment>
<feature type="binding site" evidence="8">
    <location>
        <position position="26"/>
    </location>
    <ligand>
        <name>Mg(2+)</name>
        <dbReference type="ChEBI" id="CHEBI:18420"/>
    </ligand>
</feature>
<reference evidence="9" key="1">
    <citation type="submission" date="2021-08" db="EMBL/GenBank/DDBJ databases">
        <title>Flavobacterium sp. strain CC-SYL302.</title>
        <authorList>
            <person name="Lin S.-Y."/>
            <person name="Lee T.-H."/>
            <person name="Young C.-C."/>
        </authorList>
    </citation>
    <scope>NUCLEOTIDE SEQUENCE</scope>
    <source>
        <strain evidence="9">CC-SYL302</strain>
    </source>
</reference>
<keyword evidence="10" id="KW-1185">Reference proteome</keyword>
<protein>
    <recommendedName>
        <fullName evidence="8">Geranylgeranylglyceryl phosphate synthase</fullName>
        <shortName evidence="8">GGGP synthase</shortName>
        <shortName evidence="8">GGGPS</shortName>
        <ecNumber evidence="8">2.5.1.41</ecNumber>
    </recommendedName>
    <alternativeName>
        <fullName evidence="8">(S)-3-O-geranylgeranylglyceryl phosphate synthase</fullName>
    </alternativeName>
    <alternativeName>
        <fullName evidence="8">Phosphoglycerol geranylgeranyltransferase</fullName>
    </alternativeName>
</protein>
<evidence type="ECO:0000256" key="2">
    <source>
        <dbReference type="ARBA" id="ARBA00022679"/>
    </source>
</evidence>
<keyword evidence="7 8" id="KW-1208">Phospholipid metabolism</keyword>
<dbReference type="EC" id="2.5.1.41" evidence="8"/>
<evidence type="ECO:0000256" key="3">
    <source>
        <dbReference type="ARBA" id="ARBA00022723"/>
    </source>
</evidence>
<evidence type="ECO:0000256" key="5">
    <source>
        <dbReference type="ARBA" id="ARBA00023098"/>
    </source>
</evidence>